<reference evidence="1 2" key="1">
    <citation type="submission" date="2021-06" db="EMBL/GenBank/DDBJ databases">
        <title>Gemonas diversity in paddy soil.</title>
        <authorList>
            <person name="Liu G."/>
        </authorList>
    </citation>
    <scope>NUCLEOTIDE SEQUENCE [LARGE SCALE GENOMIC DNA]</scope>
    <source>
        <strain evidence="1 2">RG29</strain>
    </source>
</reference>
<accession>A0ABX8JPG3</accession>
<dbReference type="PANTHER" id="PTHR34071:SF2">
    <property type="entry name" value="FLAVIN-NUCLEOTIDE-BINDING PROTEIN"/>
    <property type="match status" value="1"/>
</dbReference>
<protein>
    <submittedName>
        <fullName evidence="1">Pyridoxamine 5'-phosphate oxidase family protein</fullName>
    </submittedName>
</protein>
<evidence type="ECO:0000313" key="1">
    <source>
        <dbReference type="EMBL" id="QWV98502.1"/>
    </source>
</evidence>
<evidence type="ECO:0000313" key="2">
    <source>
        <dbReference type="Proteomes" id="UP000683493"/>
    </source>
</evidence>
<dbReference type="Proteomes" id="UP000683493">
    <property type="component" value="Chromosome"/>
</dbReference>
<sequence>MDDTMRRKDRQLSARAVNEILAQGSICQLAMAAQGEPYLVTLNYGYRDSALYFHCAKAGRKLEILEQNNRVCFTVVEHGAVLPADKACDFTMKYRSVVGYGTARVIDGYREKCEALGIIMAQYAPGDSFEFPEATLAATTVFVVDISSMAAKSNH</sequence>
<dbReference type="Pfam" id="PF12900">
    <property type="entry name" value="Pyridox_ox_2"/>
    <property type="match status" value="1"/>
</dbReference>
<name>A0ABX8JPG3_9BACT</name>
<dbReference type="EMBL" id="CP076724">
    <property type="protein sequence ID" value="QWV98502.1"/>
    <property type="molecule type" value="Genomic_DNA"/>
</dbReference>
<proteinExistence type="predicted"/>
<dbReference type="PANTHER" id="PTHR34071">
    <property type="entry name" value="5-NITROIMIDAZOLE ANTIBIOTICS RESISTANCE PROTEIN, NIMA-FAMILY-RELATED PROTEIN-RELATED"/>
    <property type="match status" value="1"/>
</dbReference>
<gene>
    <name evidence="1" type="ORF">KP005_04225</name>
</gene>
<keyword evidence="2" id="KW-1185">Reference proteome</keyword>
<dbReference type="InterPro" id="IPR024747">
    <property type="entry name" value="Pyridox_Oxase-rel"/>
</dbReference>
<organism evidence="1 2">
    <name type="scientific">Geomonas diazotrophica</name>
    <dbReference type="NCBI Taxonomy" id="2843197"/>
    <lineage>
        <taxon>Bacteria</taxon>
        <taxon>Pseudomonadati</taxon>
        <taxon>Thermodesulfobacteriota</taxon>
        <taxon>Desulfuromonadia</taxon>
        <taxon>Geobacterales</taxon>
        <taxon>Geobacteraceae</taxon>
        <taxon>Geomonas</taxon>
    </lineage>
</organism>